<dbReference type="AlphaFoldDB" id="A0A0P1B9V7"/>
<reference evidence="2 3" key="1">
    <citation type="submission" date="2014-09" db="EMBL/GenBank/DDBJ databases">
        <authorList>
            <person name="Magalhaes I.L.F."/>
            <person name="Oliveira U."/>
            <person name="Santos F.R."/>
            <person name="Vidigal T.H.D.A."/>
            <person name="Brescovit A.D."/>
            <person name="Santos A.J."/>
        </authorList>
    </citation>
    <scope>NUCLEOTIDE SEQUENCE [LARGE SCALE GENOMIC DNA]</scope>
</reference>
<feature type="region of interest" description="Disordered" evidence="1">
    <location>
        <begin position="32"/>
        <end position="99"/>
    </location>
</feature>
<proteinExistence type="predicted"/>
<dbReference type="EMBL" id="CCYA01000181">
    <property type="protein sequence ID" value="CEH12780.1"/>
    <property type="molecule type" value="Genomic_DNA"/>
</dbReference>
<protein>
    <submittedName>
        <fullName evidence="2">Uncharacterized protein</fullName>
    </submittedName>
</protein>
<evidence type="ECO:0000313" key="3">
    <source>
        <dbReference type="Proteomes" id="UP000054845"/>
    </source>
</evidence>
<sequence length="99" mass="10835">MANEEDETVAMVIVIGMYAGGEEYLRSETIRKCGEDGNDDGEDDDNDGDDDHQVEGVRVEDENGDVGQPLLTHSIASDENENEKTNSSPHPNLHILAHL</sequence>
<evidence type="ECO:0000313" key="2">
    <source>
        <dbReference type="EMBL" id="CEH12780.1"/>
    </source>
</evidence>
<dbReference type="Proteomes" id="UP000054845">
    <property type="component" value="Unassembled WGS sequence"/>
</dbReference>
<accession>A0A0P1B9V7</accession>
<feature type="compositionally biased region" description="Basic and acidic residues" evidence="1">
    <location>
        <begin position="51"/>
        <end position="61"/>
    </location>
</feature>
<keyword evidence="3" id="KW-1185">Reference proteome</keyword>
<feature type="compositionally biased region" description="Acidic residues" evidence="1">
    <location>
        <begin position="36"/>
        <end position="50"/>
    </location>
</feature>
<evidence type="ECO:0000256" key="1">
    <source>
        <dbReference type="SAM" id="MobiDB-lite"/>
    </source>
</evidence>
<name>A0A0P1B9V7_9BASI</name>
<organism evidence="2 3">
    <name type="scientific">Ceraceosorus bombacis</name>
    <dbReference type="NCBI Taxonomy" id="401625"/>
    <lineage>
        <taxon>Eukaryota</taxon>
        <taxon>Fungi</taxon>
        <taxon>Dikarya</taxon>
        <taxon>Basidiomycota</taxon>
        <taxon>Ustilaginomycotina</taxon>
        <taxon>Exobasidiomycetes</taxon>
        <taxon>Ceraceosorales</taxon>
        <taxon>Ceraceosoraceae</taxon>
        <taxon>Ceraceosorus</taxon>
    </lineage>
</organism>